<evidence type="ECO:0000256" key="1">
    <source>
        <dbReference type="ARBA" id="ARBA00022448"/>
    </source>
</evidence>
<dbReference type="NCBIfam" id="TIGR03002">
    <property type="entry name" value="outer_YhbN_LptA"/>
    <property type="match status" value="1"/>
</dbReference>
<protein>
    <recommendedName>
        <fullName evidence="4">Lipopolysaccharide export system protein LptA</fullName>
    </recommendedName>
</protein>
<dbReference type="Proteomes" id="UP000632858">
    <property type="component" value="Unassembled WGS sequence"/>
</dbReference>
<evidence type="ECO:0000256" key="4">
    <source>
        <dbReference type="HAMAP-Rule" id="MF_01914"/>
    </source>
</evidence>
<comment type="function">
    <text evidence="4">Involved in the assembly of lipopolysaccharide (LPS). Required for the translocation of LPS from the inner membrane to the outer membrane. May form a bridge between the inner membrane and the outer membrane, via interactions with LptC and LptD, thereby facilitating LPS transfer across the periplasm.</text>
</comment>
<dbReference type="EMBL" id="BMFO01000001">
    <property type="protein sequence ID" value="GGF86505.1"/>
    <property type="molecule type" value="Genomic_DNA"/>
</dbReference>
<dbReference type="GO" id="GO:0030288">
    <property type="term" value="C:outer membrane-bounded periplasmic space"/>
    <property type="evidence" value="ECO:0007669"/>
    <property type="project" value="TreeGrafter"/>
</dbReference>
<reference evidence="7" key="1">
    <citation type="journal article" date="2014" name="Int. J. Syst. Evol. Microbiol.">
        <title>Complete genome sequence of Corynebacterium casei LMG S-19264T (=DSM 44701T), isolated from a smear-ripened cheese.</title>
        <authorList>
            <consortium name="US DOE Joint Genome Institute (JGI-PGF)"/>
            <person name="Walter F."/>
            <person name="Albersmeier A."/>
            <person name="Kalinowski J."/>
            <person name="Ruckert C."/>
        </authorList>
    </citation>
    <scope>NUCLEOTIDE SEQUENCE</scope>
    <source>
        <strain evidence="7">CGMCC 1.12726</strain>
    </source>
</reference>
<comment type="similarity">
    <text evidence="4">Belongs to the LptA family.</text>
</comment>
<reference evidence="7" key="2">
    <citation type="submission" date="2020-09" db="EMBL/GenBank/DDBJ databases">
        <authorList>
            <person name="Sun Q."/>
            <person name="Zhou Y."/>
        </authorList>
    </citation>
    <scope>NUCLEOTIDE SEQUENCE</scope>
    <source>
        <strain evidence="7">CGMCC 1.12726</strain>
    </source>
</reference>
<feature type="region of interest" description="Disordered" evidence="5">
    <location>
        <begin position="141"/>
        <end position="166"/>
    </location>
</feature>
<comment type="subunit">
    <text evidence="4">Component of the lipopolysaccharide transport and assembly complex.</text>
</comment>
<dbReference type="GO" id="GO:0015920">
    <property type="term" value="P:lipopolysaccharide transport"/>
    <property type="evidence" value="ECO:0007669"/>
    <property type="project" value="UniProtKB-UniRule"/>
</dbReference>
<evidence type="ECO:0000256" key="5">
    <source>
        <dbReference type="SAM" id="MobiDB-lite"/>
    </source>
</evidence>
<accession>A0A917CG73</accession>
<evidence type="ECO:0000313" key="7">
    <source>
        <dbReference type="EMBL" id="GGF86505.1"/>
    </source>
</evidence>
<name>A0A917CG73_9GAMM</name>
<evidence type="ECO:0000256" key="3">
    <source>
        <dbReference type="ARBA" id="ARBA00022764"/>
    </source>
</evidence>
<dbReference type="InterPro" id="IPR052037">
    <property type="entry name" value="LPS_export_LptA"/>
</dbReference>
<dbReference type="InterPro" id="IPR014340">
    <property type="entry name" value="LptA"/>
</dbReference>
<keyword evidence="3 4" id="KW-0574">Periplasm</keyword>
<dbReference type="GO" id="GO:0009279">
    <property type="term" value="C:cell outer membrane"/>
    <property type="evidence" value="ECO:0007669"/>
    <property type="project" value="TreeGrafter"/>
</dbReference>
<dbReference type="GO" id="GO:0017089">
    <property type="term" value="F:glycolipid transfer activity"/>
    <property type="evidence" value="ECO:0007669"/>
    <property type="project" value="TreeGrafter"/>
</dbReference>
<dbReference type="PANTHER" id="PTHR36504:SF1">
    <property type="entry name" value="LIPOPOLYSACCHARIDE EXPORT SYSTEM PROTEIN LPTA"/>
    <property type="match status" value="1"/>
</dbReference>
<dbReference type="PANTHER" id="PTHR36504">
    <property type="entry name" value="LIPOPOLYSACCHARIDE EXPORT SYSTEM PROTEIN LPTA"/>
    <property type="match status" value="1"/>
</dbReference>
<evidence type="ECO:0000256" key="2">
    <source>
        <dbReference type="ARBA" id="ARBA00022729"/>
    </source>
</evidence>
<dbReference type="Pfam" id="PF03968">
    <property type="entry name" value="LptD_N"/>
    <property type="match status" value="1"/>
</dbReference>
<dbReference type="RefSeq" id="WP_188447521.1">
    <property type="nucleotide sequence ID" value="NZ_BMFO01000001.1"/>
</dbReference>
<evidence type="ECO:0000313" key="8">
    <source>
        <dbReference type="Proteomes" id="UP000632858"/>
    </source>
</evidence>
<feature type="domain" description="Organic solvent tolerance-like N-terminal" evidence="6">
    <location>
        <begin position="34"/>
        <end position="143"/>
    </location>
</feature>
<feature type="signal peptide" evidence="4">
    <location>
        <begin position="1"/>
        <end position="23"/>
    </location>
</feature>
<sequence precursor="true">MRPNPVNLLPALLLLAAASGAAAKSTDRKQPMDIAADSSDMLLNDDGVSKICGNVRISQGTLAIDADCAEVTRVKGDLTQVTLTGAPARLRQVNDNGEPMDASAARIIYFTKAAQITLSGGVVIDQPRGSMRGESIRYDLNTGRLNGGGDGSRIQMRLSPKPEGGG</sequence>
<dbReference type="Gene3D" id="2.60.450.10">
    <property type="entry name" value="Lipopolysaccharide (LPS) transport protein A like domain"/>
    <property type="match status" value="1"/>
</dbReference>
<feature type="chain" id="PRO_5038203835" description="Lipopolysaccharide export system protein LptA" evidence="4">
    <location>
        <begin position="24"/>
        <end position="166"/>
    </location>
</feature>
<proteinExistence type="inferred from homology"/>
<evidence type="ECO:0000259" key="6">
    <source>
        <dbReference type="Pfam" id="PF03968"/>
    </source>
</evidence>
<keyword evidence="1 4" id="KW-0813">Transport</keyword>
<comment type="subcellular location">
    <subcellularLocation>
        <location evidence="4">Periplasm</location>
    </subcellularLocation>
</comment>
<dbReference type="InterPro" id="IPR005653">
    <property type="entry name" value="OstA-like_N"/>
</dbReference>
<keyword evidence="2 4" id="KW-0732">Signal</keyword>
<dbReference type="GO" id="GO:0001530">
    <property type="term" value="F:lipopolysaccharide binding"/>
    <property type="evidence" value="ECO:0007669"/>
    <property type="project" value="InterPro"/>
</dbReference>
<keyword evidence="8" id="KW-1185">Reference proteome</keyword>
<gene>
    <name evidence="4 7" type="primary">lptA</name>
    <name evidence="7" type="ORF">GCM10010960_05590</name>
</gene>
<dbReference type="AlphaFoldDB" id="A0A917CG73"/>
<dbReference type="HAMAP" id="MF_01914">
    <property type="entry name" value="LPS_assembly_LptA"/>
    <property type="match status" value="1"/>
</dbReference>
<comment type="caution">
    <text evidence="7">The sequence shown here is derived from an EMBL/GenBank/DDBJ whole genome shotgun (WGS) entry which is preliminary data.</text>
</comment>
<organism evidence="7 8">
    <name type="scientific">Arenimonas maotaiensis</name>
    <dbReference type="NCBI Taxonomy" id="1446479"/>
    <lineage>
        <taxon>Bacteria</taxon>
        <taxon>Pseudomonadati</taxon>
        <taxon>Pseudomonadota</taxon>
        <taxon>Gammaproteobacteria</taxon>
        <taxon>Lysobacterales</taxon>
        <taxon>Lysobacteraceae</taxon>
        <taxon>Arenimonas</taxon>
    </lineage>
</organism>
<dbReference type="GO" id="GO:0043165">
    <property type="term" value="P:Gram-negative-bacterium-type cell outer membrane assembly"/>
    <property type="evidence" value="ECO:0007669"/>
    <property type="project" value="UniProtKB-UniRule"/>
</dbReference>